<name>A0A699UAE2_TANCI</name>
<dbReference type="EMBL" id="BKCJ011310949">
    <property type="protein sequence ID" value="GFD18953.1"/>
    <property type="molecule type" value="Genomic_DNA"/>
</dbReference>
<sequence>NELSATSYLGPRAIPNLFRGGKVTSGLSSLRLAEGLGGGAGDNIGEGGDSVGGSDGKGICGGGEDQGDNGYAGGEDIARSLTTSESVHAGIGTGAGIEILAVVRYAGCGGGVAADSSVSNGFVSSADGA</sequence>
<accession>A0A699UAE2</accession>
<reference evidence="2" key="1">
    <citation type="journal article" date="2019" name="Sci. Rep.">
        <title>Draft genome of Tanacetum cinerariifolium, the natural source of mosquito coil.</title>
        <authorList>
            <person name="Yamashiro T."/>
            <person name="Shiraishi A."/>
            <person name="Satake H."/>
            <person name="Nakayama K."/>
        </authorList>
    </citation>
    <scope>NUCLEOTIDE SEQUENCE</scope>
</reference>
<organism evidence="2">
    <name type="scientific">Tanacetum cinerariifolium</name>
    <name type="common">Dalmatian daisy</name>
    <name type="synonym">Chrysanthemum cinerariifolium</name>
    <dbReference type="NCBI Taxonomy" id="118510"/>
    <lineage>
        <taxon>Eukaryota</taxon>
        <taxon>Viridiplantae</taxon>
        <taxon>Streptophyta</taxon>
        <taxon>Embryophyta</taxon>
        <taxon>Tracheophyta</taxon>
        <taxon>Spermatophyta</taxon>
        <taxon>Magnoliopsida</taxon>
        <taxon>eudicotyledons</taxon>
        <taxon>Gunneridae</taxon>
        <taxon>Pentapetalae</taxon>
        <taxon>asterids</taxon>
        <taxon>campanulids</taxon>
        <taxon>Asterales</taxon>
        <taxon>Asteraceae</taxon>
        <taxon>Asteroideae</taxon>
        <taxon>Anthemideae</taxon>
        <taxon>Anthemidinae</taxon>
        <taxon>Tanacetum</taxon>
    </lineage>
</organism>
<gene>
    <name evidence="2" type="ORF">Tci_890922</name>
</gene>
<feature type="region of interest" description="Disordered" evidence="1">
    <location>
        <begin position="43"/>
        <end position="77"/>
    </location>
</feature>
<feature type="non-terminal residue" evidence="2">
    <location>
        <position position="1"/>
    </location>
</feature>
<evidence type="ECO:0000313" key="2">
    <source>
        <dbReference type="EMBL" id="GFD18953.1"/>
    </source>
</evidence>
<protein>
    <submittedName>
        <fullName evidence="2">Uncharacterized protein</fullName>
    </submittedName>
</protein>
<evidence type="ECO:0000256" key="1">
    <source>
        <dbReference type="SAM" id="MobiDB-lite"/>
    </source>
</evidence>
<dbReference type="AlphaFoldDB" id="A0A699UAE2"/>
<proteinExistence type="predicted"/>
<feature type="compositionally biased region" description="Gly residues" evidence="1">
    <location>
        <begin position="43"/>
        <end position="64"/>
    </location>
</feature>
<comment type="caution">
    <text evidence="2">The sequence shown here is derived from an EMBL/GenBank/DDBJ whole genome shotgun (WGS) entry which is preliminary data.</text>
</comment>